<evidence type="ECO:0000313" key="4">
    <source>
        <dbReference type="Proteomes" id="UP001231189"/>
    </source>
</evidence>
<dbReference type="Proteomes" id="UP001231189">
    <property type="component" value="Unassembled WGS sequence"/>
</dbReference>
<dbReference type="EMBL" id="JAUUTY010000003">
    <property type="protein sequence ID" value="KAK1661118.1"/>
    <property type="molecule type" value="Genomic_DNA"/>
</dbReference>
<evidence type="ECO:0000313" key="3">
    <source>
        <dbReference type="EMBL" id="KAK1661118.1"/>
    </source>
</evidence>
<dbReference type="AlphaFoldDB" id="A0AAD8WI80"/>
<dbReference type="Pfam" id="PF00079">
    <property type="entry name" value="Serpin"/>
    <property type="match status" value="1"/>
</dbReference>
<dbReference type="InterPro" id="IPR023796">
    <property type="entry name" value="Serpin_dom"/>
</dbReference>
<keyword evidence="4" id="KW-1185">Reference proteome</keyword>
<evidence type="ECO:0000256" key="1">
    <source>
        <dbReference type="ARBA" id="ARBA00009500"/>
    </source>
</evidence>
<name>A0AAD8WI80_LOLMU</name>
<gene>
    <name evidence="3" type="ORF">QYE76_049277</name>
</gene>
<accession>A0AAD8WI80</accession>
<dbReference type="InterPro" id="IPR042178">
    <property type="entry name" value="Serpin_sf_1"/>
</dbReference>
<reference evidence="3" key="1">
    <citation type="submission" date="2023-07" db="EMBL/GenBank/DDBJ databases">
        <title>A chromosome-level genome assembly of Lolium multiflorum.</title>
        <authorList>
            <person name="Chen Y."/>
            <person name="Copetti D."/>
            <person name="Kolliker R."/>
            <person name="Studer B."/>
        </authorList>
    </citation>
    <scope>NUCLEOTIDE SEQUENCE</scope>
    <source>
        <strain evidence="3">02402/16</strain>
        <tissue evidence="3">Leaf</tissue>
    </source>
</reference>
<dbReference type="PANTHER" id="PTHR11461">
    <property type="entry name" value="SERINE PROTEASE INHIBITOR, SERPIN"/>
    <property type="match status" value="1"/>
</dbReference>
<evidence type="ECO:0000259" key="2">
    <source>
        <dbReference type="Pfam" id="PF00079"/>
    </source>
</evidence>
<sequence length="204" mass="21895">MEVMRNSTLQADSVGLAALSAGLARYPTEENAGSNLVFSPLSIYAALALLAAGARGDTLDEILRIVGARSRAELEEIVAHMTTGALEDQPDSGGPRVAFASGIWSDLTQPLKPGFREAVVGKYKAEASTVDFINDAETARGQINEWIAQATSNLIGSIFGPGSITPLTRVVLCNAMYFKGKWVEPFDKKDTRNKAFPQAGWPHR</sequence>
<feature type="domain" description="Serpin" evidence="2">
    <location>
        <begin position="23"/>
        <end position="196"/>
    </location>
</feature>
<dbReference type="InterPro" id="IPR036186">
    <property type="entry name" value="Serpin_sf"/>
</dbReference>
<organism evidence="3 4">
    <name type="scientific">Lolium multiflorum</name>
    <name type="common">Italian ryegrass</name>
    <name type="synonym">Lolium perenne subsp. multiflorum</name>
    <dbReference type="NCBI Taxonomy" id="4521"/>
    <lineage>
        <taxon>Eukaryota</taxon>
        <taxon>Viridiplantae</taxon>
        <taxon>Streptophyta</taxon>
        <taxon>Embryophyta</taxon>
        <taxon>Tracheophyta</taxon>
        <taxon>Spermatophyta</taxon>
        <taxon>Magnoliopsida</taxon>
        <taxon>Liliopsida</taxon>
        <taxon>Poales</taxon>
        <taxon>Poaceae</taxon>
        <taxon>BOP clade</taxon>
        <taxon>Pooideae</taxon>
        <taxon>Poodae</taxon>
        <taxon>Poeae</taxon>
        <taxon>Poeae Chloroplast Group 2 (Poeae type)</taxon>
        <taxon>Loliodinae</taxon>
        <taxon>Loliinae</taxon>
        <taxon>Lolium</taxon>
    </lineage>
</organism>
<dbReference type="SUPFAM" id="SSF56574">
    <property type="entry name" value="Serpins"/>
    <property type="match status" value="1"/>
</dbReference>
<comment type="caution">
    <text evidence="3">The sequence shown here is derived from an EMBL/GenBank/DDBJ whole genome shotgun (WGS) entry which is preliminary data.</text>
</comment>
<proteinExistence type="inferred from homology"/>
<protein>
    <recommendedName>
        <fullName evidence="2">Serpin domain-containing protein</fullName>
    </recommendedName>
</protein>
<comment type="similarity">
    <text evidence="1">Belongs to the serpin family.</text>
</comment>
<dbReference type="GO" id="GO:0004867">
    <property type="term" value="F:serine-type endopeptidase inhibitor activity"/>
    <property type="evidence" value="ECO:0007669"/>
    <property type="project" value="InterPro"/>
</dbReference>
<dbReference type="PANTHER" id="PTHR11461:SF380">
    <property type="entry name" value="SERPIN DOMAIN-CONTAINING PROTEIN"/>
    <property type="match status" value="1"/>
</dbReference>
<dbReference type="InterPro" id="IPR000215">
    <property type="entry name" value="Serpin_fam"/>
</dbReference>
<dbReference type="Gene3D" id="3.30.497.10">
    <property type="entry name" value="Antithrombin, subunit I, domain 2"/>
    <property type="match status" value="1"/>
</dbReference>
<dbReference type="GO" id="GO:0005615">
    <property type="term" value="C:extracellular space"/>
    <property type="evidence" value="ECO:0007669"/>
    <property type="project" value="InterPro"/>
</dbReference>